<proteinExistence type="predicted"/>
<feature type="non-terminal residue" evidence="1">
    <location>
        <position position="1"/>
    </location>
</feature>
<dbReference type="EMBL" id="CAJVQB010071204">
    <property type="protein sequence ID" value="CAG8843085.1"/>
    <property type="molecule type" value="Genomic_DNA"/>
</dbReference>
<dbReference type="Proteomes" id="UP000789901">
    <property type="component" value="Unassembled WGS sequence"/>
</dbReference>
<name>A0ABN7WXS7_GIGMA</name>
<reference evidence="1 2" key="1">
    <citation type="submission" date="2021-06" db="EMBL/GenBank/DDBJ databases">
        <authorList>
            <person name="Kallberg Y."/>
            <person name="Tangrot J."/>
            <person name="Rosling A."/>
        </authorList>
    </citation>
    <scope>NUCLEOTIDE SEQUENCE [LARGE SCALE GENOMIC DNA]</scope>
    <source>
        <strain evidence="1 2">120-4 pot B 10/14</strain>
    </source>
</reference>
<gene>
    <name evidence="1" type="ORF">GMARGA_LOCUS36348</name>
</gene>
<accession>A0ABN7WXS7</accession>
<comment type="caution">
    <text evidence="1">The sequence shown here is derived from an EMBL/GenBank/DDBJ whole genome shotgun (WGS) entry which is preliminary data.</text>
</comment>
<evidence type="ECO:0000313" key="1">
    <source>
        <dbReference type="EMBL" id="CAG8843085.1"/>
    </source>
</evidence>
<protein>
    <submittedName>
        <fullName evidence="1">33519_t:CDS:1</fullName>
    </submittedName>
</protein>
<feature type="non-terminal residue" evidence="1">
    <location>
        <position position="42"/>
    </location>
</feature>
<evidence type="ECO:0000313" key="2">
    <source>
        <dbReference type="Proteomes" id="UP000789901"/>
    </source>
</evidence>
<organism evidence="1 2">
    <name type="scientific">Gigaspora margarita</name>
    <dbReference type="NCBI Taxonomy" id="4874"/>
    <lineage>
        <taxon>Eukaryota</taxon>
        <taxon>Fungi</taxon>
        <taxon>Fungi incertae sedis</taxon>
        <taxon>Mucoromycota</taxon>
        <taxon>Glomeromycotina</taxon>
        <taxon>Glomeromycetes</taxon>
        <taxon>Diversisporales</taxon>
        <taxon>Gigasporaceae</taxon>
        <taxon>Gigaspora</taxon>
    </lineage>
</organism>
<keyword evidence="2" id="KW-1185">Reference proteome</keyword>
<sequence length="42" mass="5026">DYCKKVINWAKSISPQFYDNHKSSAQKIDSRRKKKIMIDKII</sequence>